<dbReference type="GeneID" id="18832504"/>
<dbReference type="RefSeq" id="XP_007331905.1">
    <property type="nucleotide sequence ID" value="XM_007331843.1"/>
</dbReference>
<reference evidence="4" key="1">
    <citation type="journal article" date="2012" name="Proc. Natl. Acad. Sci. U.S.A.">
        <title>Genome sequence of the button mushroom Agaricus bisporus reveals mechanisms governing adaptation to a humic-rich ecological niche.</title>
        <authorList>
            <person name="Morin E."/>
            <person name="Kohler A."/>
            <person name="Baker A.R."/>
            <person name="Foulongne-Oriol M."/>
            <person name="Lombard V."/>
            <person name="Nagy L.G."/>
            <person name="Ohm R.A."/>
            <person name="Patyshakuliyeva A."/>
            <person name="Brun A."/>
            <person name="Aerts A.L."/>
            <person name="Bailey A.M."/>
            <person name="Billette C."/>
            <person name="Coutinho P.M."/>
            <person name="Deakin G."/>
            <person name="Doddapaneni H."/>
            <person name="Floudas D."/>
            <person name="Grimwood J."/>
            <person name="Hilden K."/>
            <person name="Kuees U."/>
            <person name="LaButti K.M."/>
            <person name="Lapidus A."/>
            <person name="Lindquist E.A."/>
            <person name="Lucas S.M."/>
            <person name="Murat C."/>
            <person name="Riley R.W."/>
            <person name="Salamov A.A."/>
            <person name="Schmutz J."/>
            <person name="Subramanian V."/>
            <person name="Woesten H.A.B."/>
            <person name="Xu J."/>
            <person name="Eastwood D.C."/>
            <person name="Foster G.D."/>
            <person name="Sonnenberg A.S."/>
            <person name="Cullen D."/>
            <person name="de Vries R.P."/>
            <person name="Lundell T."/>
            <person name="Hibbett D.S."/>
            <person name="Henrissat B."/>
            <person name="Burton K.S."/>
            <person name="Kerrigan R.W."/>
            <person name="Challen M.P."/>
            <person name="Grigoriev I.V."/>
            <person name="Martin F."/>
        </authorList>
    </citation>
    <scope>NUCLEOTIDE SEQUENCE [LARGE SCALE GENOMIC DNA]</scope>
    <source>
        <strain evidence="4">JB137-S8 / ATCC MYA-4627 / FGSC 10392</strain>
    </source>
</reference>
<keyword evidence="2" id="KW-0812">Transmembrane</keyword>
<dbReference type="KEGG" id="abp:AGABI1DRAFT93371"/>
<protein>
    <recommendedName>
        <fullName evidence="5">F-box domain-containing protein</fullName>
    </recommendedName>
</protein>
<keyword evidence="4" id="KW-1185">Reference proteome</keyword>
<organism evidence="3 4">
    <name type="scientific">Agaricus bisporus var. burnettii (strain JB137-S8 / ATCC MYA-4627 / FGSC 10392)</name>
    <name type="common">White button mushroom</name>
    <dbReference type="NCBI Taxonomy" id="597362"/>
    <lineage>
        <taxon>Eukaryota</taxon>
        <taxon>Fungi</taxon>
        <taxon>Dikarya</taxon>
        <taxon>Basidiomycota</taxon>
        <taxon>Agaricomycotina</taxon>
        <taxon>Agaricomycetes</taxon>
        <taxon>Agaricomycetidae</taxon>
        <taxon>Agaricales</taxon>
        <taxon>Agaricineae</taxon>
        <taxon>Agaricaceae</taxon>
        <taxon>Agaricus</taxon>
    </lineage>
</organism>
<keyword evidence="2" id="KW-1133">Transmembrane helix</keyword>
<evidence type="ECO:0008006" key="5">
    <source>
        <dbReference type="Google" id="ProtNLM"/>
    </source>
</evidence>
<accession>K5X3D2</accession>
<keyword evidence="2" id="KW-0472">Membrane</keyword>
<evidence type="ECO:0000313" key="3">
    <source>
        <dbReference type="EMBL" id="EKM77668.1"/>
    </source>
</evidence>
<proteinExistence type="predicted"/>
<evidence type="ECO:0000313" key="4">
    <source>
        <dbReference type="Proteomes" id="UP000008493"/>
    </source>
</evidence>
<feature type="region of interest" description="Disordered" evidence="1">
    <location>
        <begin position="1"/>
        <end position="35"/>
    </location>
</feature>
<sequence>MPAPRRNKQSKPASAPYPSRPPLQAPPPPANPNSKLLTPELVQFIANSPLFELSSISGDSHENRAIINAIRHRDLSPTEAIANAEASMKAKVRRRLNYRHTAKMAQATDLPIELIDLILSFLPPNHAEQVEWRRRAAGIGREDRLEGWNLSDHRCRRCGRICLAMWGYEEQKAWVIQRWGYWGPRQWAIAGFFVLCPCNAMLGNYFGRYWFV</sequence>
<evidence type="ECO:0000256" key="1">
    <source>
        <dbReference type="SAM" id="MobiDB-lite"/>
    </source>
</evidence>
<evidence type="ECO:0000256" key="2">
    <source>
        <dbReference type="SAM" id="Phobius"/>
    </source>
</evidence>
<feature type="compositionally biased region" description="Pro residues" evidence="1">
    <location>
        <begin position="18"/>
        <end position="31"/>
    </location>
</feature>
<name>K5X3D2_AGABU</name>
<dbReference type="HOGENOM" id="CLU_1299399_0_0_1"/>
<feature type="transmembrane region" description="Helical" evidence="2">
    <location>
        <begin position="187"/>
        <end position="206"/>
    </location>
</feature>
<dbReference type="EMBL" id="JH971395">
    <property type="protein sequence ID" value="EKM77668.1"/>
    <property type="molecule type" value="Genomic_DNA"/>
</dbReference>
<gene>
    <name evidence="3" type="ORF">AGABI1DRAFT_93371</name>
</gene>
<dbReference type="InParanoid" id="K5X3D2"/>
<dbReference type="Proteomes" id="UP000008493">
    <property type="component" value="Unassembled WGS sequence"/>
</dbReference>
<dbReference type="AlphaFoldDB" id="K5X3D2"/>